<dbReference type="GO" id="GO:0016020">
    <property type="term" value="C:membrane"/>
    <property type="evidence" value="ECO:0007669"/>
    <property type="project" value="UniProtKB-SubCell"/>
</dbReference>
<comment type="subcellular location">
    <subcellularLocation>
        <location evidence="1">Membrane</location>
        <topology evidence="1">Multi-pass membrane protein</topology>
    </subcellularLocation>
</comment>
<dbReference type="Proteomes" id="UP000663801">
    <property type="component" value="Unassembled WGS sequence"/>
</dbReference>
<dbReference type="GO" id="GO:0000271">
    <property type="term" value="P:polysaccharide biosynthetic process"/>
    <property type="evidence" value="ECO:0007669"/>
    <property type="project" value="InterPro"/>
</dbReference>
<organism evidence="7 8">
    <name type="scientific">Nakamurella flavida</name>
    <dbReference type="NCBI Taxonomy" id="363630"/>
    <lineage>
        <taxon>Bacteria</taxon>
        <taxon>Bacillati</taxon>
        <taxon>Actinomycetota</taxon>
        <taxon>Actinomycetes</taxon>
        <taxon>Nakamurellales</taxon>
        <taxon>Nakamurellaceae</taxon>
        <taxon>Nakamurella</taxon>
    </lineage>
</organism>
<sequence>MWTSWPGTRRHVVTAPGTAPAVGDSVLATFLRFVAVGATGSAAYGLLFLAISATTTVPHLAVNLLATVGSTLLSSELHRRFTFRAHGPGSVSHGQTAGIGMAAVGLVVSSLVLAGWNIVNPGAEDLTTLFVVYGCTGLMGLVNFVTQRTVLARTVSPRATLGTEMPEWLGGADSRPAV</sequence>
<dbReference type="RefSeq" id="WP_205258023.1">
    <property type="nucleotide sequence ID" value="NZ_BAAAPV010000002.1"/>
</dbReference>
<accession>A0A939C1P0</accession>
<evidence type="ECO:0000259" key="6">
    <source>
        <dbReference type="Pfam" id="PF04138"/>
    </source>
</evidence>
<keyword evidence="4 5" id="KW-0472">Membrane</keyword>
<feature type="transmembrane region" description="Helical" evidence="5">
    <location>
        <begin position="30"/>
        <end position="51"/>
    </location>
</feature>
<proteinExistence type="predicted"/>
<feature type="transmembrane region" description="Helical" evidence="5">
    <location>
        <begin position="57"/>
        <end position="75"/>
    </location>
</feature>
<evidence type="ECO:0000256" key="1">
    <source>
        <dbReference type="ARBA" id="ARBA00004141"/>
    </source>
</evidence>
<evidence type="ECO:0000256" key="4">
    <source>
        <dbReference type="ARBA" id="ARBA00023136"/>
    </source>
</evidence>
<evidence type="ECO:0000256" key="3">
    <source>
        <dbReference type="ARBA" id="ARBA00022989"/>
    </source>
</evidence>
<reference evidence="7" key="1">
    <citation type="submission" date="2021-01" db="EMBL/GenBank/DDBJ databases">
        <title>KCTC 19127 draft genome.</title>
        <authorList>
            <person name="An D."/>
        </authorList>
    </citation>
    <scope>NUCLEOTIDE SEQUENCE</scope>
    <source>
        <strain evidence="7">KCTC 19127</strain>
    </source>
</reference>
<feature type="transmembrane region" description="Helical" evidence="5">
    <location>
        <begin position="96"/>
        <end position="116"/>
    </location>
</feature>
<keyword evidence="3 5" id="KW-1133">Transmembrane helix</keyword>
<dbReference type="AlphaFoldDB" id="A0A939C1P0"/>
<name>A0A939C1P0_9ACTN</name>
<dbReference type="EMBL" id="JAERWL010000014">
    <property type="protein sequence ID" value="MBM9477898.1"/>
    <property type="molecule type" value="Genomic_DNA"/>
</dbReference>
<evidence type="ECO:0000313" key="7">
    <source>
        <dbReference type="EMBL" id="MBM9477898.1"/>
    </source>
</evidence>
<protein>
    <submittedName>
        <fullName evidence="7">GtrA family protein</fullName>
    </submittedName>
</protein>
<dbReference type="Pfam" id="PF04138">
    <property type="entry name" value="GtrA_DPMS_TM"/>
    <property type="match status" value="1"/>
</dbReference>
<keyword evidence="8" id="KW-1185">Reference proteome</keyword>
<evidence type="ECO:0000256" key="5">
    <source>
        <dbReference type="SAM" id="Phobius"/>
    </source>
</evidence>
<feature type="transmembrane region" description="Helical" evidence="5">
    <location>
        <begin position="128"/>
        <end position="146"/>
    </location>
</feature>
<dbReference type="InterPro" id="IPR007267">
    <property type="entry name" value="GtrA_DPMS_TM"/>
</dbReference>
<gene>
    <name evidence="7" type="ORF">JL107_15730</name>
</gene>
<evidence type="ECO:0000256" key="2">
    <source>
        <dbReference type="ARBA" id="ARBA00022692"/>
    </source>
</evidence>
<feature type="domain" description="GtrA/DPMS transmembrane" evidence="6">
    <location>
        <begin position="32"/>
        <end position="150"/>
    </location>
</feature>
<keyword evidence="2 5" id="KW-0812">Transmembrane</keyword>
<comment type="caution">
    <text evidence="7">The sequence shown here is derived from an EMBL/GenBank/DDBJ whole genome shotgun (WGS) entry which is preliminary data.</text>
</comment>
<evidence type="ECO:0000313" key="8">
    <source>
        <dbReference type="Proteomes" id="UP000663801"/>
    </source>
</evidence>